<dbReference type="InterPro" id="IPR003445">
    <property type="entry name" value="Cat_transpt"/>
</dbReference>
<dbReference type="EMBL" id="FOMI01000005">
    <property type="protein sequence ID" value="SFD15582.1"/>
    <property type="molecule type" value="Genomic_DNA"/>
</dbReference>
<comment type="similarity">
    <text evidence="2">Belongs to the TrkH potassium transport family.</text>
</comment>
<feature type="binding site" evidence="12">
    <location>
        <position position="447"/>
    </location>
    <ligand>
        <name>K(+)</name>
        <dbReference type="ChEBI" id="CHEBI:29103"/>
    </ligand>
</feature>
<accession>A0A1I1Q0X1</accession>
<keyword evidence="12" id="KW-0479">Metal-binding</keyword>
<feature type="transmembrane region" description="Helical" evidence="13">
    <location>
        <begin position="276"/>
        <end position="296"/>
    </location>
</feature>
<feature type="transmembrane region" description="Helical" evidence="13">
    <location>
        <begin position="137"/>
        <end position="164"/>
    </location>
</feature>
<keyword evidence="15" id="KW-1185">Reference proteome</keyword>
<evidence type="ECO:0000256" key="8">
    <source>
        <dbReference type="ARBA" id="ARBA00022958"/>
    </source>
</evidence>
<evidence type="ECO:0000256" key="2">
    <source>
        <dbReference type="ARBA" id="ARBA00009137"/>
    </source>
</evidence>
<evidence type="ECO:0000256" key="11">
    <source>
        <dbReference type="ARBA" id="ARBA00023136"/>
    </source>
</evidence>
<keyword evidence="3" id="KW-0813">Transport</keyword>
<feature type="binding site" evidence="12">
    <location>
        <position position="329"/>
    </location>
    <ligand>
        <name>K(+)</name>
        <dbReference type="ChEBI" id="CHEBI:29103"/>
    </ligand>
</feature>
<keyword evidence="6" id="KW-0633">Potassium transport</keyword>
<keyword evidence="8 12" id="KW-0630">Potassium</keyword>
<feature type="binding site" evidence="12">
    <location>
        <position position="446"/>
    </location>
    <ligand>
        <name>K(+)</name>
        <dbReference type="ChEBI" id="CHEBI:29103"/>
    </ligand>
</feature>
<dbReference type="PANTHER" id="PTHR32024">
    <property type="entry name" value="TRK SYSTEM POTASSIUM UPTAKE PROTEIN TRKG-RELATED"/>
    <property type="match status" value="1"/>
</dbReference>
<feature type="binding site" evidence="12">
    <location>
        <position position="113"/>
    </location>
    <ligand>
        <name>K(+)</name>
        <dbReference type="ChEBI" id="CHEBI:29103"/>
    </ligand>
</feature>
<protein>
    <submittedName>
        <fullName evidence="14">Trk system potassium uptake protein TrkH</fullName>
    </submittedName>
</protein>
<evidence type="ECO:0000256" key="12">
    <source>
        <dbReference type="PIRSR" id="PIRSR006247-1"/>
    </source>
</evidence>
<reference evidence="15" key="1">
    <citation type="submission" date="2016-10" db="EMBL/GenBank/DDBJ databases">
        <authorList>
            <person name="Varghese N."/>
            <person name="Submissions S."/>
        </authorList>
    </citation>
    <scope>NUCLEOTIDE SEQUENCE [LARGE SCALE GENOMIC DNA]</scope>
    <source>
        <strain evidence="15">DSM 25730</strain>
    </source>
</reference>
<keyword evidence="5" id="KW-0997">Cell inner membrane</keyword>
<comment type="subcellular location">
    <subcellularLocation>
        <location evidence="1">Cell inner membrane</location>
        <topology evidence="1">Multi-pass membrane protein</topology>
    </subcellularLocation>
</comment>
<dbReference type="OrthoDB" id="9810952at2"/>
<dbReference type="Pfam" id="PF02386">
    <property type="entry name" value="TrkH"/>
    <property type="match status" value="1"/>
</dbReference>
<evidence type="ECO:0000256" key="10">
    <source>
        <dbReference type="ARBA" id="ARBA00023065"/>
    </source>
</evidence>
<name>A0A1I1Q0X1_9FLAO</name>
<feature type="transmembrane region" description="Helical" evidence="13">
    <location>
        <begin position="469"/>
        <end position="494"/>
    </location>
</feature>
<proteinExistence type="inferred from homology"/>
<evidence type="ECO:0000256" key="1">
    <source>
        <dbReference type="ARBA" id="ARBA00004429"/>
    </source>
</evidence>
<feature type="binding site" evidence="12">
    <location>
        <position position="330"/>
    </location>
    <ligand>
        <name>K(+)</name>
        <dbReference type="ChEBI" id="CHEBI:29103"/>
    </ligand>
</feature>
<evidence type="ECO:0000256" key="4">
    <source>
        <dbReference type="ARBA" id="ARBA00022475"/>
    </source>
</evidence>
<feature type="binding site" evidence="12">
    <location>
        <position position="112"/>
    </location>
    <ligand>
        <name>K(+)</name>
        <dbReference type="ChEBI" id="CHEBI:29103"/>
    </ligand>
</feature>
<dbReference type="GO" id="GO:0015379">
    <property type="term" value="F:potassium:chloride symporter activity"/>
    <property type="evidence" value="ECO:0007669"/>
    <property type="project" value="InterPro"/>
</dbReference>
<keyword evidence="10" id="KW-0406">Ion transport</keyword>
<dbReference type="GO" id="GO:0046872">
    <property type="term" value="F:metal ion binding"/>
    <property type="evidence" value="ECO:0007669"/>
    <property type="project" value="UniProtKB-KW"/>
</dbReference>
<dbReference type="RefSeq" id="WP_092851409.1">
    <property type="nucleotide sequence ID" value="NZ_FOMI01000005.1"/>
</dbReference>
<feature type="binding site" evidence="12">
    <location>
        <position position="221"/>
    </location>
    <ligand>
        <name>K(+)</name>
        <dbReference type="ChEBI" id="CHEBI:29103"/>
    </ligand>
</feature>
<sequence>MKLNYKIIFHFLGLLLLFNGGFMLLSALVSLIYKDGVTFQLFLSGLATLIVGGITMFFTRDHCKEMNKREGYIVVSFGWIIMSLSGALPYIFTGSIPGFTDAFFETMSGFTTTGASILNDIEAVPKGVLFWRSMTHWIGGMGIIVLAIAILPLLGIGGMQLFAAEAPGPSADKLHPRITDTAKRLWLIYFGYTAAETLLLKLAGMSFFDAINHALCTLSTGGFSTKNASVAYWNGDPVIQYIIILFMFLAGTNFVLSYFAFKGKVQKAIQDEEFKLYFKFVAIFTIIAAVIIYFRADISQSSIAHPMVWGRAESAFRHALFQVLSVITTTGFVTADYTLWTPFLVVFFFGLMFLGGSAGSTSGGVKVVRHLILIKNGFLEFKRTLHPSAIIPVRYNKRAISGDIVFNILGFFILYMLSFIIGSLVFSMMGIDFKSSVGLAASTLGNVGPALGDFGPVNNYAALPALGKWWASFLMLIGRLELFTVLILLTPFFWRNR</sequence>
<feature type="transmembrane region" description="Helical" evidence="13">
    <location>
        <begin position="339"/>
        <end position="359"/>
    </location>
</feature>
<organism evidence="14 15">
    <name type="scientific">Algibacter pectinivorans</name>
    <dbReference type="NCBI Taxonomy" id="870482"/>
    <lineage>
        <taxon>Bacteria</taxon>
        <taxon>Pseudomonadati</taxon>
        <taxon>Bacteroidota</taxon>
        <taxon>Flavobacteriia</taxon>
        <taxon>Flavobacteriales</taxon>
        <taxon>Flavobacteriaceae</taxon>
        <taxon>Algibacter</taxon>
    </lineage>
</organism>
<feature type="transmembrane region" description="Helical" evidence="13">
    <location>
        <begin position="404"/>
        <end position="426"/>
    </location>
</feature>
<dbReference type="Proteomes" id="UP000199439">
    <property type="component" value="Unassembled WGS sequence"/>
</dbReference>
<dbReference type="PIRSF" id="PIRSF006247">
    <property type="entry name" value="TrkH"/>
    <property type="match status" value="1"/>
</dbReference>
<keyword evidence="11 13" id="KW-0472">Membrane</keyword>
<evidence type="ECO:0000256" key="9">
    <source>
        <dbReference type="ARBA" id="ARBA00022989"/>
    </source>
</evidence>
<evidence type="ECO:0000256" key="6">
    <source>
        <dbReference type="ARBA" id="ARBA00022538"/>
    </source>
</evidence>
<dbReference type="PANTHER" id="PTHR32024:SF2">
    <property type="entry name" value="TRK SYSTEM POTASSIUM UPTAKE PROTEIN TRKG-RELATED"/>
    <property type="match status" value="1"/>
</dbReference>
<dbReference type="InterPro" id="IPR004772">
    <property type="entry name" value="TrkH"/>
</dbReference>
<evidence type="ECO:0000256" key="7">
    <source>
        <dbReference type="ARBA" id="ARBA00022692"/>
    </source>
</evidence>
<evidence type="ECO:0000256" key="3">
    <source>
        <dbReference type="ARBA" id="ARBA00022448"/>
    </source>
</evidence>
<evidence type="ECO:0000313" key="15">
    <source>
        <dbReference type="Proteomes" id="UP000199439"/>
    </source>
</evidence>
<evidence type="ECO:0000313" key="14">
    <source>
        <dbReference type="EMBL" id="SFD15582.1"/>
    </source>
</evidence>
<feature type="transmembrane region" description="Helical" evidence="13">
    <location>
        <begin position="238"/>
        <end position="261"/>
    </location>
</feature>
<evidence type="ECO:0000256" key="5">
    <source>
        <dbReference type="ARBA" id="ARBA00022519"/>
    </source>
</evidence>
<feature type="transmembrane region" description="Helical" evidence="13">
    <location>
        <begin position="71"/>
        <end position="92"/>
    </location>
</feature>
<keyword evidence="9 13" id="KW-1133">Transmembrane helix</keyword>
<gene>
    <name evidence="14" type="ORF">SAMN04487987_10572</name>
</gene>
<feature type="transmembrane region" description="Helical" evidence="13">
    <location>
        <begin position="7"/>
        <end position="33"/>
    </location>
</feature>
<keyword evidence="4" id="KW-1003">Cell membrane</keyword>
<dbReference type="STRING" id="870482.SAMN04487987_10572"/>
<dbReference type="AlphaFoldDB" id="A0A1I1Q0X1"/>
<evidence type="ECO:0000256" key="13">
    <source>
        <dbReference type="SAM" id="Phobius"/>
    </source>
</evidence>
<keyword evidence="7 13" id="KW-0812">Transmembrane</keyword>
<feature type="transmembrane region" description="Helical" evidence="13">
    <location>
        <begin position="39"/>
        <end position="59"/>
    </location>
</feature>
<dbReference type="GO" id="GO:0005886">
    <property type="term" value="C:plasma membrane"/>
    <property type="evidence" value="ECO:0007669"/>
    <property type="project" value="UniProtKB-SubCell"/>
</dbReference>
<feature type="transmembrane region" description="Helical" evidence="13">
    <location>
        <begin position="185"/>
        <end position="208"/>
    </location>
</feature>